<evidence type="ECO:0000313" key="5">
    <source>
        <dbReference type="Proteomes" id="UP000054481"/>
    </source>
</evidence>
<dbReference type="GO" id="GO:0031956">
    <property type="term" value="F:medium-chain fatty acid-CoA ligase activity"/>
    <property type="evidence" value="ECO:0007669"/>
    <property type="project" value="TreeGrafter"/>
</dbReference>
<evidence type="ECO:0000259" key="2">
    <source>
        <dbReference type="Pfam" id="PF00501"/>
    </source>
</evidence>
<comment type="similarity">
    <text evidence="1">Belongs to the ATP-dependent AMP-binding enzyme family.</text>
</comment>
<dbReference type="Gene3D" id="3.40.50.12780">
    <property type="entry name" value="N-terminal domain of ligase-like"/>
    <property type="match status" value="1"/>
</dbReference>
<dbReference type="Gene3D" id="3.30.300.30">
    <property type="match status" value="1"/>
</dbReference>
<name>A0A0F7ZHA2_9HYPO</name>
<dbReference type="SUPFAM" id="SSF56801">
    <property type="entry name" value="Acetyl-CoA synthetase-like"/>
    <property type="match status" value="1"/>
</dbReference>
<keyword evidence="5" id="KW-1185">Reference proteome</keyword>
<evidence type="ECO:0000256" key="1">
    <source>
        <dbReference type="ARBA" id="ARBA00006432"/>
    </source>
</evidence>
<dbReference type="GO" id="GO:0006631">
    <property type="term" value="P:fatty acid metabolic process"/>
    <property type="evidence" value="ECO:0007669"/>
    <property type="project" value="TreeGrafter"/>
</dbReference>
<dbReference type="InterPro" id="IPR025110">
    <property type="entry name" value="AMP-bd_C"/>
</dbReference>
<dbReference type="InterPro" id="IPR045851">
    <property type="entry name" value="AMP-bd_C_sf"/>
</dbReference>
<dbReference type="PROSITE" id="PS00455">
    <property type="entry name" value="AMP_BINDING"/>
    <property type="match status" value="1"/>
</dbReference>
<sequence>MTVQNSKTKHAFPDDVVLVKLLAAAHADTSGKPVIYDANGSEKAYMHLLGDVLRLRDVMRCQLPSSAFDDQGLLRQDSPYVCVLATSGYEFLVAFFATRVLGGALISLASVVLVEETLHFISDANAICLLQGVGLADKCQQIKSYVGDKGRAITTVPISTDANPVNPLDVTLDESLPLDPQGPGFVVYTSGTTGIPKGVVLSRLTFTTYDLAESGSVTISFRPTHWLGGASSLIGPMLTGMKVHVLPEMAGPELFWETLKRRRITYLSFNPTILRRMKEYYIDVIEHLPDETRREYLDGLRHLSRISCSSAMIAPSTLKFWKTLTGLPFENLYGATEVGALALRGIDCKVRNSIGHPIPAVKTKLSDGDRGELLVKNPAMFTHYLNNPEATRLAFDADGYVKTGDLMQIVDGEYVFCGRTSTDFILFYGCRIPALRVETALTDLPYISDAHVLGVPDHEARELCGAVVRLRKGADQSSGSVSLARIRDDLSGSLPTYMLPLLLHILGDDEQVPHTVSQKPIKRRMRKMFFGVDDFWSPELPSPGVEFWDDFSDQVKGEARPWDWSGLQRAT</sequence>
<protein>
    <recommendedName>
        <fullName evidence="6">AMP-dependent synthetase/ligase domain-containing protein</fullName>
    </recommendedName>
</protein>
<dbReference type="InterPro" id="IPR020845">
    <property type="entry name" value="AMP-binding_CS"/>
</dbReference>
<organism evidence="4 5">
    <name type="scientific">Hirsutella minnesotensis 3608</name>
    <dbReference type="NCBI Taxonomy" id="1043627"/>
    <lineage>
        <taxon>Eukaryota</taxon>
        <taxon>Fungi</taxon>
        <taxon>Dikarya</taxon>
        <taxon>Ascomycota</taxon>
        <taxon>Pezizomycotina</taxon>
        <taxon>Sordariomycetes</taxon>
        <taxon>Hypocreomycetidae</taxon>
        <taxon>Hypocreales</taxon>
        <taxon>Ophiocordycipitaceae</taxon>
        <taxon>Hirsutella</taxon>
    </lineage>
</organism>
<dbReference type="OrthoDB" id="6614653at2759"/>
<dbReference type="EMBL" id="KQ030549">
    <property type="protein sequence ID" value="KJZ72286.1"/>
    <property type="molecule type" value="Genomic_DNA"/>
</dbReference>
<dbReference type="PANTHER" id="PTHR43201">
    <property type="entry name" value="ACYL-COA SYNTHETASE"/>
    <property type="match status" value="1"/>
</dbReference>
<feature type="domain" description="AMP-dependent synthetase/ligase" evidence="2">
    <location>
        <begin position="66"/>
        <end position="385"/>
    </location>
</feature>
<dbReference type="PANTHER" id="PTHR43201:SF8">
    <property type="entry name" value="ACYL-COA SYNTHETASE FAMILY MEMBER 3"/>
    <property type="match status" value="1"/>
</dbReference>
<dbReference type="Pfam" id="PF00501">
    <property type="entry name" value="AMP-binding"/>
    <property type="match status" value="1"/>
</dbReference>
<accession>A0A0F7ZHA2</accession>
<dbReference type="Pfam" id="PF13193">
    <property type="entry name" value="AMP-binding_C"/>
    <property type="match status" value="1"/>
</dbReference>
<dbReference type="AlphaFoldDB" id="A0A0F7ZHA2"/>
<evidence type="ECO:0000259" key="3">
    <source>
        <dbReference type="Pfam" id="PF13193"/>
    </source>
</evidence>
<dbReference type="InterPro" id="IPR000873">
    <property type="entry name" value="AMP-dep_synth/lig_dom"/>
</dbReference>
<dbReference type="Proteomes" id="UP000054481">
    <property type="component" value="Unassembled WGS sequence"/>
</dbReference>
<dbReference type="InterPro" id="IPR042099">
    <property type="entry name" value="ANL_N_sf"/>
</dbReference>
<proteinExistence type="inferred from homology"/>
<evidence type="ECO:0008006" key="6">
    <source>
        <dbReference type="Google" id="ProtNLM"/>
    </source>
</evidence>
<gene>
    <name evidence="4" type="ORF">HIM_08327</name>
</gene>
<dbReference type="CDD" id="cd04433">
    <property type="entry name" value="AFD_class_I"/>
    <property type="match status" value="1"/>
</dbReference>
<evidence type="ECO:0000313" key="4">
    <source>
        <dbReference type="EMBL" id="KJZ72286.1"/>
    </source>
</evidence>
<reference evidence="4 5" key="1">
    <citation type="journal article" date="2014" name="Genome Biol. Evol.">
        <title>Comparative genomics and transcriptomics analyses reveal divergent lifestyle features of nematode endoparasitic fungus Hirsutella minnesotensis.</title>
        <authorList>
            <person name="Lai Y."/>
            <person name="Liu K."/>
            <person name="Zhang X."/>
            <person name="Zhang X."/>
            <person name="Li K."/>
            <person name="Wang N."/>
            <person name="Shu C."/>
            <person name="Wu Y."/>
            <person name="Wang C."/>
            <person name="Bushley K.E."/>
            <person name="Xiang M."/>
            <person name="Liu X."/>
        </authorList>
    </citation>
    <scope>NUCLEOTIDE SEQUENCE [LARGE SCALE GENOMIC DNA]</scope>
    <source>
        <strain evidence="4 5">3608</strain>
    </source>
</reference>
<feature type="domain" description="AMP-binding enzyme C-terminal" evidence="3">
    <location>
        <begin position="437"/>
        <end position="519"/>
    </location>
</feature>